<dbReference type="OrthoDB" id="2270427at2"/>
<protein>
    <submittedName>
        <fullName evidence="4">Transcriptional regulator, PaaX family</fullName>
    </submittedName>
</protein>
<evidence type="ECO:0000256" key="1">
    <source>
        <dbReference type="SAM" id="MobiDB-lite"/>
    </source>
</evidence>
<dbReference type="GO" id="GO:0006351">
    <property type="term" value="P:DNA-templated transcription"/>
    <property type="evidence" value="ECO:0007669"/>
    <property type="project" value="InterPro"/>
</dbReference>
<gene>
    <name evidence="4" type="ORF">SAMN04489858_11034</name>
</gene>
<feature type="domain" description="Transcriptional repressor PaaX-like N-terminal" evidence="2">
    <location>
        <begin position="17"/>
        <end position="85"/>
    </location>
</feature>
<proteinExistence type="predicted"/>
<dbReference type="AlphaFoldDB" id="A0A1I0H6G1"/>
<reference evidence="4 5" key="1">
    <citation type="submission" date="2016-10" db="EMBL/GenBank/DDBJ databases">
        <authorList>
            <person name="de Groot N.N."/>
        </authorList>
    </citation>
    <scope>NUCLEOTIDE SEQUENCE [LARGE SCALE GENOMIC DNA]</scope>
    <source>
        <strain evidence="4 5">DSM 17862</strain>
    </source>
</reference>
<dbReference type="PANTHER" id="PTHR30319">
    <property type="entry name" value="PHENYLACETIC ACID REGULATOR-RELATED TRANSCRIPTIONAL REPRESSOR"/>
    <property type="match status" value="1"/>
</dbReference>
<evidence type="ECO:0000313" key="4">
    <source>
        <dbReference type="EMBL" id="SET79171.1"/>
    </source>
</evidence>
<evidence type="ECO:0000313" key="5">
    <source>
        <dbReference type="Proteomes" id="UP000199180"/>
    </source>
</evidence>
<sequence length="274" mass="29255">MAVTDPVQRILTSAPPRASSFIVTIYGDVVEPRGSVLWMGTLIECCARHGISESLVRTAVSRLVAAGRLQGERIGRRSFYRLSAAAQTEFRQAGQILFSPPSLPADWAIALSGDPLPGWVAFGSGAIAPFRAGLVLPAGPVLRAATISGANDLPGFAAGHWPLAEVAQGYRGFLDRFGGLTPQRTQGLADADALALRLRLIDEYRHAALADPRLPQDATPVDWPAAQAHDLFRDLYLRLSAGADRCVGHSFADSVGPLPEATPETRARMKALSR</sequence>
<dbReference type="PANTHER" id="PTHR30319:SF1">
    <property type="entry name" value="TRANSCRIPTIONAL REPRESSOR PAAX"/>
    <property type="match status" value="1"/>
</dbReference>
<dbReference type="EMBL" id="FOHO01000010">
    <property type="protein sequence ID" value="SET79171.1"/>
    <property type="molecule type" value="Genomic_DNA"/>
</dbReference>
<feature type="domain" description="Transcriptional repressor PaaX-like C-terminal" evidence="3">
    <location>
        <begin position="161"/>
        <end position="246"/>
    </location>
</feature>
<dbReference type="Gene3D" id="1.10.10.10">
    <property type="entry name" value="Winged helix-like DNA-binding domain superfamily/Winged helix DNA-binding domain"/>
    <property type="match status" value="1"/>
</dbReference>
<dbReference type="Proteomes" id="UP000199180">
    <property type="component" value="Unassembled WGS sequence"/>
</dbReference>
<dbReference type="InterPro" id="IPR013225">
    <property type="entry name" value="PaaX_C"/>
</dbReference>
<feature type="region of interest" description="Disordered" evidence="1">
    <location>
        <begin position="255"/>
        <end position="274"/>
    </location>
</feature>
<accession>A0A1I0H6G1</accession>
<dbReference type="Gene3D" id="1.20.58.1460">
    <property type="match status" value="1"/>
</dbReference>
<organism evidence="4 5">
    <name type="scientific">Paracoccus homiensis</name>
    <dbReference type="NCBI Taxonomy" id="364199"/>
    <lineage>
        <taxon>Bacteria</taxon>
        <taxon>Pseudomonadati</taxon>
        <taxon>Pseudomonadota</taxon>
        <taxon>Alphaproteobacteria</taxon>
        <taxon>Rhodobacterales</taxon>
        <taxon>Paracoccaceae</taxon>
        <taxon>Paracoccus</taxon>
    </lineage>
</organism>
<dbReference type="Pfam" id="PF07848">
    <property type="entry name" value="PaaX"/>
    <property type="match status" value="1"/>
</dbReference>
<dbReference type="InterPro" id="IPR011965">
    <property type="entry name" value="PaaX_trns_reg"/>
</dbReference>
<evidence type="ECO:0000259" key="3">
    <source>
        <dbReference type="Pfam" id="PF08223"/>
    </source>
</evidence>
<dbReference type="PIRSF" id="PIRSF020623">
    <property type="entry name" value="PaaX"/>
    <property type="match status" value="1"/>
</dbReference>
<evidence type="ECO:0000259" key="2">
    <source>
        <dbReference type="Pfam" id="PF07848"/>
    </source>
</evidence>
<dbReference type="InterPro" id="IPR036388">
    <property type="entry name" value="WH-like_DNA-bd_sf"/>
</dbReference>
<dbReference type="STRING" id="364199.SAMN04489858_11034"/>
<dbReference type="Pfam" id="PF08223">
    <property type="entry name" value="PaaX_C"/>
    <property type="match status" value="1"/>
</dbReference>
<keyword evidence="5" id="KW-1185">Reference proteome</keyword>
<name>A0A1I0H6G1_9RHOB</name>
<dbReference type="InterPro" id="IPR012906">
    <property type="entry name" value="PaaX-like_N"/>
</dbReference>